<dbReference type="OrthoDB" id="5642573at2"/>
<dbReference type="Proteomes" id="UP000218677">
    <property type="component" value="Unassembled WGS sequence"/>
</dbReference>
<dbReference type="Pfam" id="PF13649">
    <property type="entry name" value="Methyltransf_25"/>
    <property type="match status" value="1"/>
</dbReference>
<name>A0A2A4HGN2_9GAMM</name>
<evidence type="ECO:0000259" key="3">
    <source>
        <dbReference type="Pfam" id="PF13649"/>
    </source>
</evidence>
<dbReference type="Gene3D" id="3.40.50.150">
    <property type="entry name" value="Vaccinia Virus protein VP39"/>
    <property type="match status" value="1"/>
</dbReference>
<gene>
    <name evidence="4" type="ORF">CPA45_19970</name>
</gene>
<dbReference type="PANTHER" id="PTHR43861:SF1">
    <property type="entry name" value="TRANS-ACONITATE 2-METHYLTRANSFERASE"/>
    <property type="match status" value="1"/>
</dbReference>
<sequence length="204" mass="22697">MKGAKEFWNKSAPRYAKSRVRDERVYQQKLAITQEYFQPDSSILEFGCGTGSTAITHAPYVKHIMATDISDKMLDIAQQKAKEAGVENVSFQQGSLDSLELNVESFDAILGLNVLHLLEDVDAAIARVYEVLKPGGVFVSSTALVDEINVFWRLLIPLMQMLGLAPYVSRFGKQELVVKLINAGFSVDREWQPSKGAVFIVAKK</sequence>
<proteinExistence type="predicted"/>
<evidence type="ECO:0000256" key="1">
    <source>
        <dbReference type="ARBA" id="ARBA00022603"/>
    </source>
</evidence>
<dbReference type="InterPro" id="IPR029063">
    <property type="entry name" value="SAM-dependent_MTases_sf"/>
</dbReference>
<dbReference type="RefSeq" id="WP_096654626.1">
    <property type="nucleotide sequence ID" value="NZ_NWUX01000027.1"/>
</dbReference>
<accession>A0A2A4HGN2</accession>
<dbReference type="InterPro" id="IPR041698">
    <property type="entry name" value="Methyltransf_25"/>
</dbReference>
<dbReference type="CDD" id="cd02440">
    <property type="entry name" value="AdoMet_MTases"/>
    <property type="match status" value="1"/>
</dbReference>
<comment type="caution">
    <text evidence="4">The sequence shown here is derived from an EMBL/GenBank/DDBJ whole genome shotgun (WGS) entry which is preliminary data.</text>
</comment>
<evidence type="ECO:0000256" key="2">
    <source>
        <dbReference type="ARBA" id="ARBA00022679"/>
    </source>
</evidence>
<feature type="domain" description="Methyltransferase" evidence="3">
    <location>
        <begin position="43"/>
        <end position="136"/>
    </location>
</feature>
<evidence type="ECO:0000313" key="5">
    <source>
        <dbReference type="Proteomes" id="UP000218677"/>
    </source>
</evidence>
<dbReference type="GO" id="GO:0032259">
    <property type="term" value="P:methylation"/>
    <property type="evidence" value="ECO:0007669"/>
    <property type="project" value="UniProtKB-KW"/>
</dbReference>
<dbReference type="PANTHER" id="PTHR43861">
    <property type="entry name" value="TRANS-ACONITATE 2-METHYLTRANSFERASE-RELATED"/>
    <property type="match status" value="1"/>
</dbReference>
<dbReference type="AlphaFoldDB" id="A0A2A4HGN2"/>
<organism evidence="4 5">
    <name type="scientific">Vreelandella nigrificans</name>
    <dbReference type="NCBI Taxonomy" id="2042704"/>
    <lineage>
        <taxon>Bacteria</taxon>
        <taxon>Pseudomonadati</taxon>
        <taxon>Pseudomonadota</taxon>
        <taxon>Gammaproteobacteria</taxon>
        <taxon>Oceanospirillales</taxon>
        <taxon>Halomonadaceae</taxon>
        <taxon>Vreelandella</taxon>
    </lineage>
</organism>
<keyword evidence="1 4" id="KW-0489">Methyltransferase</keyword>
<reference evidence="5" key="1">
    <citation type="submission" date="2017-09" db="EMBL/GenBank/DDBJ databases">
        <authorList>
            <person name="Cho G.-S."/>
            <person name="Oguntoyinbo F.A."/>
            <person name="Cnockaert M."/>
            <person name="Kabisch J."/>
            <person name="Neve H."/>
            <person name="Bockelmann W."/>
            <person name="Wenning M."/>
            <person name="Franz C.M."/>
            <person name="Vandamme P."/>
        </authorList>
    </citation>
    <scope>NUCLEOTIDE SEQUENCE [LARGE SCALE GENOMIC DNA]</scope>
    <source>
        <strain evidence="5">MBT G8648</strain>
    </source>
</reference>
<keyword evidence="5" id="KW-1185">Reference proteome</keyword>
<evidence type="ECO:0000313" key="4">
    <source>
        <dbReference type="EMBL" id="PCF93896.1"/>
    </source>
</evidence>
<dbReference type="EMBL" id="NWUX01000027">
    <property type="protein sequence ID" value="PCF93896.1"/>
    <property type="molecule type" value="Genomic_DNA"/>
</dbReference>
<dbReference type="SUPFAM" id="SSF53335">
    <property type="entry name" value="S-adenosyl-L-methionine-dependent methyltransferases"/>
    <property type="match status" value="1"/>
</dbReference>
<protein>
    <submittedName>
        <fullName evidence="4">SAM-dependent methyltransferase</fullName>
    </submittedName>
</protein>
<dbReference type="GO" id="GO:0008168">
    <property type="term" value="F:methyltransferase activity"/>
    <property type="evidence" value="ECO:0007669"/>
    <property type="project" value="UniProtKB-KW"/>
</dbReference>
<keyword evidence="2 4" id="KW-0808">Transferase</keyword>